<evidence type="ECO:0000256" key="2">
    <source>
        <dbReference type="SAM" id="Phobius"/>
    </source>
</evidence>
<feature type="region of interest" description="Disordered" evidence="1">
    <location>
        <begin position="1"/>
        <end position="22"/>
    </location>
</feature>
<keyword evidence="2" id="KW-0812">Transmembrane</keyword>
<organism evidence="3 4">
    <name type="scientific">Diaporthe eres</name>
    <name type="common">Phomopsis oblonga</name>
    <dbReference type="NCBI Taxonomy" id="83184"/>
    <lineage>
        <taxon>Eukaryota</taxon>
        <taxon>Fungi</taxon>
        <taxon>Dikarya</taxon>
        <taxon>Ascomycota</taxon>
        <taxon>Pezizomycotina</taxon>
        <taxon>Sordariomycetes</taxon>
        <taxon>Sordariomycetidae</taxon>
        <taxon>Diaporthales</taxon>
        <taxon>Diaporthaceae</taxon>
        <taxon>Diaporthe</taxon>
        <taxon>Diaporthe eres species complex</taxon>
    </lineage>
</organism>
<gene>
    <name evidence="3" type="ORF">SLS63_012167</name>
</gene>
<dbReference type="Proteomes" id="UP001430848">
    <property type="component" value="Unassembled WGS sequence"/>
</dbReference>
<sequence length="503" mass="54125">MAAPAPPDGAYTATLSPTSTDGFASQSLRSSISSLGSPAAARHAASYVSKTYRQSSTLFLTRRLPEALSTITPLITVTPPSPSQQPEGSNGANGTTEPAPVAKASRNTRIKVWTLYIAILNAIVALDPDEGKEALGTQEWRALCAKVRDGDVWEEVVNNGYHGVEADVDSDVVINLATLLLTHARTQTLNQKRLENYLAASATPNLDLSGHFSPAQQQGPPRGVGVGAGGGPPPVRPRSQSRARSGADTPRDLNARVKILELYTLHVLIRNNEWEYAREFIAASSVLDEERREAFLQALQSLQEDQLEAERRERDERLRQEEQLRRDVEEARRLRAENEGRERRRLEEERARRREGGSEVDYGIDAGGGGGSSSVGGSSAGKGAARRARAQTGGSSRSSRAARQSAATGGGGGTSPNKSKAVAPASLGARAAVIFTNVRAMIERMSVTLHTNPMLLMRLLAFIVGLVVMFGKKNMRERIARILGTSWNKVKATAGMGVKVSYI</sequence>
<reference evidence="3 4" key="1">
    <citation type="submission" date="2024-02" db="EMBL/GenBank/DDBJ databases">
        <title>De novo assembly and annotation of 12 fungi associated with fruit tree decline syndrome in Ontario, Canada.</title>
        <authorList>
            <person name="Sulman M."/>
            <person name="Ellouze W."/>
            <person name="Ilyukhin E."/>
        </authorList>
    </citation>
    <scope>NUCLEOTIDE SEQUENCE [LARGE SCALE GENOMIC DNA]</scope>
    <source>
        <strain evidence="3 4">M169</strain>
    </source>
</reference>
<feature type="compositionally biased region" description="Low complexity" evidence="1">
    <location>
        <begin position="390"/>
        <end position="407"/>
    </location>
</feature>
<feature type="compositionally biased region" description="Polar residues" evidence="1">
    <location>
        <begin position="13"/>
        <end position="22"/>
    </location>
</feature>
<evidence type="ECO:0000256" key="1">
    <source>
        <dbReference type="SAM" id="MobiDB-lite"/>
    </source>
</evidence>
<protein>
    <recommendedName>
        <fullName evidence="5">Peroxin 26</fullName>
    </recommendedName>
</protein>
<dbReference type="EMBL" id="JAKNSF020000129">
    <property type="protein sequence ID" value="KAK7713085.1"/>
    <property type="molecule type" value="Genomic_DNA"/>
</dbReference>
<evidence type="ECO:0008006" key="5">
    <source>
        <dbReference type="Google" id="ProtNLM"/>
    </source>
</evidence>
<name>A0ABR1NS55_DIAER</name>
<feature type="compositionally biased region" description="Polar residues" evidence="1">
    <location>
        <begin position="84"/>
        <end position="96"/>
    </location>
</feature>
<proteinExistence type="predicted"/>
<comment type="caution">
    <text evidence="3">The sequence shown here is derived from an EMBL/GenBank/DDBJ whole genome shotgun (WGS) entry which is preliminary data.</text>
</comment>
<feature type="compositionally biased region" description="Basic and acidic residues" evidence="1">
    <location>
        <begin position="338"/>
        <end position="357"/>
    </location>
</feature>
<keyword evidence="4" id="KW-1185">Reference proteome</keyword>
<feature type="region of interest" description="Disordered" evidence="1">
    <location>
        <begin position="338"/>
        <end position="423"/>
    </location>
</feature>
<keyword evidence="2" id="KW-1133">Transmembrane helix</keyword>
<feature type="compositionally biased region" description="Gly residues" evidence="1">
    <location>
        <begin position="365"/>
        <end position="380"/>
    </location>
</feature>
<evidence type="ECO:0000313" key="3">
    <source>
        <dbReference type="EMBL" id="KAK7713085.1"/>
    </source>
</evidence>
<feature type="transmembrane region" description="Helical" evidence="2">
    <location>
        <begin position="454"/>
        <end position="471"/>
    </location>
</feature>
<keyword evidence="2" id="KW-0472">Membrane</keyword>
<feature type="region of interest" description="Disordered" evidence="1">
    <location>
        <begin position="208"/>
        <end position="250"/>
    </location>
</feature>
<evidence type="ECO:0000313" key="4">
    <source>
        <dbReference type="Proteomes" id="UP001430848"/>
    </source>
</evidence>
<feature type="region of interest" description="Disordered" evidence="1">
    <location>
        <begin position="71"/>
        <end position="102"/>
    </location>
</feature>
<accession>A0ABR1NS55</accession>